<keyword evidence="3 6" id="KW-1133">Transmembrane helix</keyword>
<accession>A0ABR3FDB3</accession>
<evidence type="ECO:0000259" key="7">
    <source>
        <dbReference type="PROSITE" id="PS51469"/>
    </source>
</evidence>
<evidence type="ECO:0000256" key="1">
    <source>
        <dbReference type="ARBA" id="ARBA00004370"/>
    </source>
</evidence>
<proteinExistence type="predicted"/>
<feature type="region of interest" description="Disordered" evidence="5">
    <location>
        <begin position="1"/>
        <end position="57"/>
    </location>
</feature>
<sequence length="358" mass="39131">MPRLNAGRFAPSTPQSSDVLDDGNAGVTASGTEIFPRVGHPETSPTHAQPSRSHSHRQHQATGSLLIRIIPWIGAFFGVISCTTYLLDILSLAANMNSLNRSIILSRTTCAAQNVVCTVQAVLSPGTPCSLIPCDIFRSQEFDGLSSVSTFLEVDYALKANGGDIIPTFTSETLGYAEASIPYWDRILYPVRRYYPQHLGITPPDEIIEDAVQIGQCWMFSGSKGHIGIALSKPIIITHITFHHPDRRELSHEALSQLPSQMQLWSLLSDRSAALLDPSKHPVFPVERFITRSGRHPSGDLIRLANLTYESHPGRRNTVSLAPTGITSAAIILEITANEGADRTCLYRISVHGISQTF</sequence>
<dbReference type="InterPro" id="IPR012919">
    <property type="entry name" value="SUN_dom"/>
</dbReference>
<dbReference type="InterPro" id="IPR045119">
    <property type="entry name" value="SUN1-5"/>
</dbReference>
<feature type="transmembrane region" description="Helical" evidence="6">
    <location>
        <begin position="65"/>
        <end position="87"/>
    </location>
</feature>
<dbReference type="PROSITE" id="PS51469">
    <property type="entry name" value="SUN"/>
    <property type="match status" value="1"/>
</dbReference>
<evidence type="ECO:0000256" key="5">
    <source>
        <dbReference type="SAM" id="MobiDB-lite"/>
    </source>
</evidence>
<evidence type="ECO:0000256" key="3">
    <source>
        <dbReference type="ARBA" id="ARBA00022989"/>
    </source>
</evidence>
<dbReference type="Gene3D" id="2.60.120.260">
    <property type="entry name" value="Galactose-binding domain-like"/>
    <property type="match status" value="1"/>
</dbReference>
<gene>
    <name evidence="8" type="ORF">V5O48_008649</name>
</gene>
<evidence type="ECO:0000256" key="2">
    <source>
        <dbReference type="ARBA" id="ARBA00022692"/>
    </source>
</evidence>
<protein>
    <recommendedName>
        <fullName evidence="7">SUN domain-containing protein</fullName>
    </recommendedName>
</protein>
<feature type="compositionally biased region" description="Polar residues" evidence="5">
    <location>
        <begin position="43"/>
        <end position="52"/>
    </location>
</feature>
<evidence type="ECO:0000256" key="6">
    <source>
        <dbReference type="SAM" id="Phobius"/>
    </source>
</evidence>
<evidence type="ECO:0000256" key="4">
    <source>
        <dbReference type="ARBA" id="ARBA00023136"/>
    </source>
</evidence>
<feature type="domain" description="SUN" evidence="7">
    <location>
        <begin position="162"/>
        <end position="356"/>
    </location>
</feature>
<keyword evidence="4 6" id="KW-0472">Membrane</keyword>
<evidence type="ECO:0000313" key="8">
    <source>
        <dbReference type="EMBL" id="KAL0573308.1"/>
    </source>
</evidence>
<dbReference type="Proteomes" id="UP001465976">
    <property type="component" value="Unassembled WGS sequence"/>
</dbReference>
<comment type="subcellular location">
    <subcellularLocation>
        <location evidence="1">Membrane</location>
    </subcellularLocation>
</comment>
<organism evidence="8 9">
    <name type="scientific">Marasmius crinis-equi</name>
    <dbReference type="NCBI Taxonomy" id="585013"/>
    <lineage>
        <taxon>Eukaryota</taxon>
        <taxon>Fungi</taxon>
        <taxon>Dikarya</taxon>
        <taxon>Basidiomycota</taxon>
        <taxon>Agaricomycotina</taxon>
        <taxon>Agaricomycetes</taxon>
        <taxon>Agaricomycetidae</taxon>
        <taxon>Agaricales</taxon>
        <taxon>Marasmiineae</taxon>
        <taxon>Marasmiaceae</taxon>
        <taxon>Marasmius</taxon>
    </lineage>
</organism>
<dbReference type="Pfam" id="PF07738">
    <property type="entry name" value="Sad1_UNC"/>
    <property type="match status" value="1"/>
</dbReference>
<dbReference type="EMBL" id="JBAHYK010000518">
    <property type="protein sequence ID" value="KAL0573308.1"/>
    <property type="molecule type" value="Genomic_DNA"/>
</dbReference>
<dbReference type="PANTHER" id="PTHR12911:SF8">
    <property type="entry name" value="KLAROID PROTEIN-RELATED"/>
    <property type="match status" value="1"/>
</dbReference>
<keyword evidence="9" id="KW-1185">Reference proteome</keyword>
<evidence type="ECO:0000313" key="9">
    <source>
        <dbReference type="Proteomes" id="UP001465976"/>
    </source>
</evidence>
<reference evidence="8 9" key="1">
    <citation type="submission" date="2024-02" db="EMBL/GenBank/DDBJ databases">
        <title>A draft genome for the cacao thread blight pathogen Marasmius crinis-equi.</title>
        <authorList>
            <person name="Cohen S.P."/>
            <person name="Baruah I.K."/>
            <person name="Amoako-Attah I."/>
            <person name="Bukari Y."/>
            <person name="Meinhardt L.W."/>
            <person name="Bailey B.A."/>
        </authorList>
    </citation>
    <scope>NUCLEOTIDE SEQUENCE [LARGE SCALE GENOMIC DNA]</scope>
    <source>
        <strain evidence="8 9">GH-76</strain>
    </source>
</reference>
<dbReference type="PANTHER" id="PTHR12911">
    <property type="entry name" value="SAD1/UNC-84-LIKE PROTEIN-RELATED"/>
    <property type="match status" value="1"/>
</dbReference>
<keyword evidence="2 6" id="KW-0812">Transmembrane</keyword>
<comment type="caution">
    <text evidence="8">The sequence shown here is derived from an EMBL/GenBank/DDBJ whole genome shotgun (WGS) entry which is preliminary data.</text>
</comment>
<name>A0ABR3FDB3_9AGAR</name>